<feature type="coiled-coil region" evidence="1">
    <location>
        <begin position="1607"/>
        <end position="1645"/>
    </location>
</feature>
<dbReference type="Proteomes" id="UP000236319">
    <property type="component" value="Unassembled WGS sequence"/>
</dbReference>
<sequence>MKSDIKVSDIIQEITRSIEDDLSIFQSGQSHSHQDGELQNAVEGILHQLVGRAQGAAAKIQKLLSDGNFGYADTALRLANELTTNLNTALGMDEFGLPIHDGIGYAQAVDTAINDVSGELTTQIGKDDTTKTITTLATGSDNFQGYRAFVDQDERKLEALLSGKVNVNDDGPEQNKLPKAIKQIETTVNGKGHLEEVVNEKDGNNPNTFDSKTFEVLCNKVNSKLQILCDEVKGLLENSEKENDHPGDKRGALRLLDDLYSMLNDGKREKSYQLKMHLREIYEEIRTKIIGTSGDYSGIPETLLQIKTAAEKFHNETIPNTVNACISYITDKIQKEVTEKIRNLKTTALHKFATTKQKELEDLKKLVTEKNSEIQKIIGTDLASGTKGLLRLVSGNLTTYIDPLRYPNVSEMSRQLKWYLDPLLDYIRLQVRTPAEAPGKEPQPSEESKKVGSVRLSMDDLLKYLSDKNVKPDRNGTRIYTFDHHSDKLRTSLTAAVTNLTSPNFHGFHNPLLLDALKAGMTQFTEQLSHAYVNKYSGMTFGPLTEQKPGATPTTDKALSTEGRNCAKVCLTIMEGLRKDVFDLRNECGKASGGWGEMNINLSNKLGPWFSNRGYRVSKEKQDGELRSNDANFKGKQINENLLNKNIDGASGIEILKTWKQDKNKSDQKNYPDANEISLYDMVEFLREFFRKFYEACQLEHHSSPKSPSNIYQMMQWLSGLYFNPMLKKLDDQFNGLFGEANQLDIAVPDKRHYTINSPLNSAQLSKTLEQVCLLSQLTLVAIQGHGHAEGRYACDFRTNIDKLNYPSNPYACFDMLVDILHRVFYQLRFLHSQCSNSRRRGGWADCHYGRYVGGSSWDCNDKQCGNLECNLSPNQNTKLIANQLGDQTCKQHPNCGLKSPLQSFLEDGLKGFLPHYFKTPGCKLTCTISNHRGVPCLTPMGFTDICVAASHTKTGDHLRAKLDNLCGGAGKSLTKMCSMLGCLLRVAPQTLGDMLAFYYQLLHNWNNNAQHRKDAFVAAVKKANFWDEKTTLEVASIQQSTRHDHNDKHHDKGDLFSLTDCVPKFKSGLPCGRYLHPITLYIRSVFSEKHADNYLSWVVYITEAFLGLLYDLYESCKICETPGTRCCDRSCATDCKVKYADATGTSKIASTGDKHNEGCKSIVQCPDMYPTLYKYGFIFGSPHKLSGEDKNAPQHKRTCKDFCQALKYVIGENCVLVQLIHDIDKFIWEIRQNFSYTLLTLWSLSLLYLLHILVVRLDVLRIRSHLKSPSSHRIAAQSLLAAARVDGMGRKALTNCPENLREAIDWLIQVKHGGGIPRLSSALGKLFDHVAQDAQTSLSSLSESDEPAARDVISKLQGFRSSLPKNPENNNQNILHNLCSSLETFLGYRSPGTYDGSGIVYGDASRLCDAVLSFLHGVFSDIRDNQPYVVGRALLGNVVGELEKARWTGHHGFSAVLPKVASGLGDYNRKVKASNDRVKRPIDVFLTYVKEGGELCNGINDLQVSNVTGDLQNEDPRVVSADALVSQCLQKAEAFNVAMNVNSRDGVMKKAINDLNSSLRERVHRVRKSVRREKMRLQKLSRKELDNYLAFMKMIRKLELAKRKIIKEVEVQVTDLVEKLKKMVREILEKLQKINDSLEQYVDKLGKWIEATKEFIEEVKNGDVQRIVDETTDNVTGMTYLFDKDATDVVKWKEELERLIKHEKEQIKNTVEKAKNEKVKQLDTWKQAAEKVLENVIKSGNEVHDELDPAKTDGDSGKNKIGKKLGEIDTAKNKISEANESLGKQVTNLENWITSAEKTRKAAEDKANEASNLLKEYKDGKREETELTKNIKRIEYANKNIVKVHEGLKNADKDLAAWKGAADALLSGVISQSRTVREKLTPTKDSGYDIGTNIHKITEAQKGIVAANTQLGSHLGNLSDWKGEAEKVIGDAVSKAEKVYKALDVENTGKGEMLSLRIDVIDKAKNDIDTANKGLQAEVTALSDWKSAADKIVAAGKVKCEKILEKVVNKSNDVKHSDIYKEADALQQKATALLTAYKDAYSKVDNLKRQVPAAIDQLEEGMKTDLGNIRDSIVSKMKEHVGEMLKDIKKSVEQIKGTDRSSWQNPVPSGLLGIAQGVQQYAQAFSEDRFAEIAKGWLEATILRYNGTVRRILGKKDVYDGTKKEGDIEAFAIGMKEKLKTDVIGIAKEAFEGVNTVSGSIHTNITAVKTACNEFANGLDKKLLQPVNEIVSEVKEKALNVGGLVAKIKNCICECDNCNKPNCAKKAAAELIMCALTSTVRQVGNELESVLLGVGTGMGNNADGTKKSIADLLDKAKKATEELHENLGAAEKEANKKDGQPSAPSNGNTILEKVNDIEKQVKEGMKISKDVNTDFEKIMDKYHAAKGDTASGDHKYHNLLHTDIPGAMNAFKSMGAFTDEERPQNEDVSKANEAVSKHLFTVEEELKEIAHHVDNTKGKLQPPPTDKFGITQRLEDLERMLGNGNEYKLKSKLDGLADQKVKGLDAIRQAIQTLKTDTYEQKSSDIGGGVTQIKAQLEELRKQLKKDGQNDKTAVVNALNDLQKEGLNTKGKWQATKSGNPVDGLMKIHGDIDNLKKQDFTQNPTNINDAVQQITQELQGLQQNLEQQVTTRLETLQSKGLNTQDKWDDSQKAKGFENIKSEISGQNKTLKEQSDYIETALNKIRWVLSVLGFKLNDNDAYDDITDQLKRLAKHLGTGTGIYKNNLQAIHGVISGLQKGLFTQKPDEIGKTNEAIKGELQKQRNALKSDVTEKLMKLKDHGLNKGGNNWTGDTKDVSGLAKIEDEIDTALTGISDYADAINIDHITSGLQKVSDNIEDHVGILTYHVKETTEAVQRKLQQFLSERLFEKLGATEPKETALQEIHDELHRLRTRDLHSVIKSLAAFDEYADRLRNETIRELTAFVSRELDAVAAELTQHARRHYVSNVQSALTFFAKTVAGELTGLPRAIESDLEIGFKGFVSQAEGKGGKNINLLADEKSATSVRDLSYMFGVFFGRLMLYVAAEIKRVHEEEYAKKNPSLPKATDHYADRLNDVHAALTALLSHLTQHQRYDHEVPGLLDDLTKALAGLRPECFARPNSPVIDGVVDGLTAFAAELRNVYISVYDGQTFECVLVRSEAVTEANKTLGAIAVTVENVGHLTPYGKKCAKVLLTIITIIHDAIAHLVDSCERDWRNHRITLQTHDQKDNPLGSCLHNCGYRVADDDAAQTAELRNDCAGTDISQLLKAPVSGADEDRHLQQCASNAKRKTSDFHVIDIINCLIQHLNEYYVCCHLNVPQSPKPPCSVYEMLVWLSGLRHSRAYDALKRHVRAAVETEDAQSGETKPYTLAAPTAFSAGNMLFLLDHMTSQSYYLLVCILGTGDAHTVYAADFPNNSCKLQYPTDGEECFHLLLDILRRLFPPLKFLSARCGLGARHHGWAQCKYGKNVTPYTWQCNRPLKNMPNRHPECTDKSPLMSYLNDCLPGHLPHQVSNVGCEPQCNTCPSRPNGTPCLTPLGFRGFSGSTKTGKQLCKVLTKFLCNDHVTCIFTLLPRPPSSLPEHFGFALSLAAGINTRIPDRRSSHKTLADAFDASTDSLSLGLYKTGALVAALTHAYGAGSVDHADCQHHHLKHLATHNFCTGKSRNMDSAAYLSSLCHDAYNHLAHRHSDLYLSWAVYLPWQLWQHLERLHGALCSISCHDWGCFTCLHGDTCVPGRHGLCDDMTESPRCHCTSVVQCSGVSPTLYNYGFTFPNPSALNREDSPNTCAQLSKLLTNVLHSRHFTNLFHHCDQFLWEIRTPFLYTLVAIWLIATLYILVILLYRIDVLHVRSHLLTTRASHLIDVKALLAGSRRMLSLYKDVDYFDDDFHS</sequence>
<keyword evidence="3" id="KW-0472">Membrane</keyword>
<dbReference type="RefSeq" id="XP_028865451.1">
    <property type="nucleotide sequence ID" value="XM_029009618.1"/>
</dbReference>
<dbReference type="VEuPathDB" id="PiroplasmaDB:BOVATA_007010"/>
<evidence type="ECO:0008006" key="6">
    <source>
        <dbReference type="Google" id="ProtNLM"/>
    </source>
</evidence>
<reference evidence="4 5" key="1">
    <citation type="journal article" date="2017" name="BMC Genomics">
        <title>Whole-genome assembly of Babesia ovata and comparative genomics between closely related pathogens.</title>
        <authorList>
            <person name="Yamagishi J."/>
            <person name="Asada M."/>
            <person name="Hakimi H."/>
            <person name="Tanaka T.Q."/>
            <person name="Sugimoto C."/>
            <person name="Kawazu S."/>
        </authorList>
    </citation>
    <scope>NUCLEOTIDE SEQUENCE [LARGE SCALE GENOMIC DNA]</scope>
    <source>
        <strain evidence="4 5">Miyake</strain>
    </source>
</reference>
<evidence type="ECO:0000313" key="4">
    <source>
        <dbReference type="EMBL" id="GBE59208.1"/>
    </source>
</evidence>
<protein>
    <recommendedName>
        <fullName evidence="6">Extracellular matrix-binding ebh</fullName>
    </recommendedName>
</protein>
<feature type="transmembrane region" description="Helical" evidence="3">
    <location>
        <begin position="3800"/>
        <end position="3821"/>
    </location>
</feature>
<comment type="caution">
    <text evidence="4">The sequence shown here is derived from an EMBL/GenBank/DDBJ whole genome shotgun (WGS) entry which is preliminary data.</text>
</comment>
<evidence type="ECO:0000256" key="1">
    <source>
        <dbReference type="SAM" id="Coils"/>
    </source>
</evidence>
<name>A0A2H6K8A6_9APIC</name>
<feature type="compositionally biased region" description="Basic and acidic residues" evidence="2">
    <location>
        <begin position="2330"/>
        <end position="2340"/>
    </location>
</feature>
<proteinExistence type="predicted"/>
<accession>A0A2H6K8A6</accession>
<evidence type="ECO:0000313" key="5">
    <source>
        <dbReference type="Proteomes" id="UP000236319"/>
    </source>
</evidence>
<feature type="coiled-coil region" evidence="1">
    <location>
        <begin position="1794"/>
        <end position="1824"/>
    </location>
</feature>
<feature type="region of interest" description="Disordered" evidence="2">
    <location>
        <begin position="2330"/>
        <end position="2351"/>
    </location>
</feature>
<organism evidence="4 5">
    <name type="scientific">Babesia ovata</name>
    <dbReference type="NCBI Taxonomy" id="189622"/>
    <lineage>
        <taxon>Eukaryota</taxon>
        <taxon>Sar</taxon>
        <taxon>Alveolata</taxon>
        <taxon>Apicomplexa</taxon>
        <taxon>Aconoidasida</taxon>
        <taxon>Piroplasmida</taxon>
        <taxon>Babesiidae</taxon>
        <taxon>Babesia</taxon>
    </lineage>
</organism>
<dbReference type="EMBL" id="BDSA01000001">
    <property type="protein sequence ID" value="GBE59208.1"/>
    <property type="molecule type" value="Genomic_DNA"/>
</dbReference>
<gene>
    <name evidence="4" type="ORF">BOVATA_007010</name>
</gene>
<dbReference type="GeneID" id="39872978"/>
<keyword evidence="3" id="KW-0812">Transmembrane</keyword>
<evidence type="ECO:0000256" key="2">
    <source>
        <dbReference type="SAM" id="MobiDB-lite"/>
    </source>
</evidence>
<keyword evidence="3" id="KW-1133">Transmembrane helix</keyword>
<evidence type="ECO:0000256" key="3">
    <source>
        <dbReference type="SAM" id="Phobius"/>
    </source>
</evidence>
<keyword evidence="5" id="KW-1185">Reference proteome</keyword>
<keyword evidence="1" id="KW-0175">Coiled coil</keyword>
<feature type="coiled-coil region" evidence="1">
    <location>
        <begin position="1694"/>
        <end position="1725"/>
    </location>
</feature>